<evidence type="ECO:0000256" key="5">
    <source>
        <dbReference type="ARBA" id="ARBA00023277"/>
    </source>
</evidence>
<accession>A0A261STZ7</accession>
<evidence type="ECO:0000256" key="1">
    <source>
        <dbReference type="ARBA" id="ARBA00001946"/>
    </source>
</evidence>
<dbReference type="Proteomes" id="UP000217005">
    <property type="component" value="Unassembled WGS sequence"/>
</dbReference>
<evidence type="ECO:0000313" key="7">
    <source>
        <dbReference type="Proteomes" id="UP000217005"/>
    </source>
</evidence>
<dbReference type="EMBL" id="NEVL01000001">
    <property type="protein sequence ID" value="OZI40854.1"/>
    <property type="molecule type" value="Genomic_DNA"/>
</dbReference>
<dbReference type="PANTHER" id="PTHR31609">
    <property type="entry name" value="YDJC DEACETYLASE FAMILY MEMBER"/>
    <property type="match status" value="1"/>
</dbReference>
<evidence type="ECO:0000313" key="6">
    <source>
        <dbReference type="EMBL" id="OZI40854.1"/>
    </source>
</evidence>
<dbReference type="SUPFAM" id="SSF88713">
    <property type="entry name" value="Glycoside hydrolase/deacetylase"/>
    <property type="match status" value="1"/>
</dbReference>
<dbReference type="GO" id="GO:0046872">
    <property type="term" value="F:metal ion binding"/>
    <property type="evidence" value="ECO:0007669"/>
    <property type="project" value="UniProtKB-KW"/>
</dbReference>
<comment type="cofactor">
    <cofactor evidence="1">
        <name>Mg(2+)</name>
        <dbReference type="ChEBI" id="CHEBI:18420"/>
    </cofactor>
</comment>
<dbReference type="AlphaFoldDB" id="A0A261STZ7"/>
<reference evidence="6 7" key="1">
    <citation type="submission" date="2017-05" db="EMBL/GenBank/DDBJ databases">
        <title>Complete and WGS of Bordetella genogroups.</title>
        <authorList>
            <person name="Spilker T."/>
            <person name="LiPuma J."/>
        </authorList>
    </citation>
    <scope>NUCLEOTIDE SEQUENCE [LARGE SCALE GENOMIC DNA]</scope>
    <source>
        <strain evidence="6 7">AU17610</strain>
    </source>
</reference>
<evidence type="ECO:0000256" key="4">
    <source>
        <dbReference type="ARBA" id="ARBA00022842"/>
    </source>
</evidence>
<sequence length="305" mass="33378">MDTQETDFFGRRIAVCGDDFGMNHAVDGAMLQLVDLGRMSAVSCLATGPAFAAHAAELQRRDVDIGLHLNLTESLCAADGEMPALHTLLVRAWRGQLEPGWVEGQIARQLDAFEAHMGRAPDYVDGHQHVHQFPGVLQPLLRQLRQRYGLYRPWLRNTAPGLLAGVPLADAAKARFIGLLGSRALRAAAQTEGWRTNRRLLGVYGLEGGARAYADRLHCWLFNAADGDLLMCHPALPGRDPMAHARQRAAEFEVLRNTELSGWMGANGLAVRRLSQLGALRDTAESVNFDAVAPAGRLRHLVSRS</sequence>
<comment type="caution">
    <text evidence="6">The sequence shown here is derived from an EMBL/GenBank/DDBJ whole genome shotgun (WGS) entry which is preliminary data.</text>
</comment>
<gene>
    <name evidence="6" type="ORF">CEG14_03595</name>
</gene>
<dbReference type="InterPro" id="IPR006879">
    <property type="entry name" value="YdjC-like"/>
</dbReference>
<proteinExistence type="predicted"/>
<dbReference type="GO" id="GO:0019213">
    <property type="term" value="F:deacetylase activity"/>
    <property type="evidence" value="ECO:0007669"/>
    <property type="project" value="TreeGrafter"/>
</dbReference>
<keyword evidence="2" id="KW-0479">Metal-binding</keyword>
<dbReference type="Pfam" id="PF04794">
    <property type="entry name" value="YdjC"/>
    <property type="match status" value="1"/>
</dbReference>
<dbReference type="GO" id="GO:0016787">
    <property type="term" value="F:hydrolase activity"/>
    <property type="evidence" value="ECO:0007669"/>
    <property type="project" value="UniProtKB-KW"/>
</dbReference>
<keyword evidence="5" id="KW-0119">Carbohydrate metabolism</keyword>
<evidence type="ECO:0008006" key="8">
    <source>
        <dbReference type="Google" id="ProtNLM"/>
    </source>
</evidence>
<keyword evidence="3" id="KW-0378">Hydrolase</keyword>
<dbReference type="CDD" id="cd10807">
    <property type="entry name" value="YdjC_like_3"/>
    <property type="match status" value="1"/>
</dbReference>
<evidence type="ECO:0000256" key="2">
    <source>
        <dbReference type="ARBA" id="ARBA00022723"/>
    </source>
</evidence>
<organism evidence="6 7">
    <name type="scientific">Bordetella genomosp. 1</name>
    <dbReference type="NCBI Taxonomy" id="1395607"/>
    <lineage>
        <taxon>Bacteria</taxon>
        <taxon>Pseudomonadati</taxon>
        <taxon>Pseudomonadota</taxon>
        <taxon>Betaproteobacteria</taxon>
        <taxon>Burkholderiales</taxon>
        <taxon>Alcaligenaceae</taxon>
        <taxon>Bordetella</taxon>
    </lineage>
</organism>
<dbReference type="Gene3D" id="3.20.20.370">
    <property type="entry name" value="Glycoside hydrolase/deacetylase"/>
    <property type="match status" value="1"/>
</dbReference>
<dbReference type="InterPro" id="IPR011330">
    <property type="entry name" value="Glyco_hydro/deAcase_b/a-brl"/>
</dbReference>
<dbReference type="PANTHER" id="PTHR31609:SF1">
    <property type="entry name" value="CARBOHYDRATE DEACETYLASE"/>
    <property type="match status" value="1"/>
</dbReference>
<evidence type="ECO:0000256" key="3">
    <source>
        <dbReference type="ARBA" id="ARBA00022801"/>
    </source>
</evidence>
<keyword evidence="4" id="KW-0460">Magnesium</keyword>
<dbReference type="GO" id="GO:0005975">
    <property type="term" value="P:carbohydrate metabolic process"/>
    <property type="evidence" value="ECO:0007669"/>
    <property type="project" value="InterPro"/>
</dbReference>
<protein>
    <recommendedName>
        <fullName evidence="8">Cellobiose phosphorylase</fullName>
    </recommendedName>
</protein>
<name>A0A261STZ7_9BORD</name>
<dbReference type="OrthoDB" id="5295855at2"/>